<dbReference type="AlphaFoldDB" id="A0A0G4FK45"/>
<accession>A0A0G4FK45</accession>
<sequence length="273" mass="30448">MEEVMRAMSSARTHSRAGRFLKVAQACTDALETLRLYPDPDEFTEASPSEILATRAEALRAFARKHERDCEATARQALLHTRADCQTVLDGVSAREWAGPGYNVAAEKVKRLRDAVSNLDRELDSLHHHVASHVQQRECAERAAAEAAESLLRDVEKDEKKKKRKLNMKAQERERQMHPEVTAESSSHSSSSSTQVEAQGTSGFSDAEEETRQAEAAAFPDEFSAESWSSEALCVLLRGRELLEHQIVHNARSADDICTSCQEKFGSSLVYYI</sequence>
<proteinExistence type="predicted"/>
<name>A0A0G4FK45_9ALVE</name>
<feature type="region of interest" description="Disordered" evidence="1">
    <location>
        <begin position="155"/>
        <end position="221"/>
    </location>
</feature>
<protein>
    <submittedName>
        <fullName evidence="2">Uncharacterized protein</fullName>
    </submittedName>
</protein>
<feature type="compositionally biased region" description="Polar residues" evidence="1">
    <location>
        <begin position="194"/>
        <end position="204"/>
    </location>
</feature>
<dbReference type="EMBL" id="CDMZ01000429">
    <property type="protein sequence ID" value="CEM14084.1"/>
    <property type="molecule type" value="Genomic_DNA"/>
</dbReference>
<organism evidence="2">
    <name type="scientific">Chromera velia CCMP2878</name>
    <dbReference type="NCBI Taxonomy" id="1169474"/>
    <lineage>
        <taxon>Eukaryota</taxon>
        <taxon>Sar</taxon>
        <taxon>Alveolata</taxon>
        <taxon>Colpodellida</taxon>
        <taxon>Chromeraceae</taxon>
        <taxon>Chromera</taxon>
    </lineage>
</organism>
<reference evidence="2" key="1">
    <citation type="submission" date="2014-11" db="EMBL/GenBank/DDBJ databases">
        <authorList>
            <person name="Otto D Thomas"/>
            <person name="Naeem Raeece"/>
        </authorList>
    </citation>
    <scope>NUCLEOTIDE SEQUENCE</scope>
</reference>
<gene>
    <name evidence="2" type="ORF">Cvel_3428</name>
</gene>
<evidence type="ECO:0000313" key="2">
    <source>
        <dbReference type="EMBL" id="CEM14084.1"/>
    </source>
</evidence>
<dbReference type="VEuPathDB" id="CryptoDB:Cvel_3428"/>
<evidence type="ECO:0000256" key="1">
    <source>
        <dbReference type="SAM" id="MobiDB-lite"/>
    </source>
</evidence>